<sequence length="334" mass="38621">MANDEVVYMLVEEVNELTTILIKILNIKVLQAKLFIEKVGEVIRVLEMEGPPTLPDQLVEDIAPLALPVGDFARRTKLLITSPLYDEYRKNIRHGWERMLSREVPELVEQIGLNENKLEKFLDESDFYNSWEDLCHNSALLPCREAVRDLLQSCRELKEAMNFFSEVGTESAFLCQHLKFLLSFAELCGRSNEWRCRQFVRGIMDVADKALEALECADKYGLRLEMREFESNVYASAELVKENCVEKTAKEFFDGKRLVLLETLRMLHSFTEEIDTTLGREDPQSHNASFGRTGFPSLSMIHDKFARGDLPSLPLTYYLRAFPLVEGRKRRRVK</sequence>
<accession>A0A6P6V194</accession>
<name>A0A6P6V194_COFAR</name>
<organism evidence="1 2">
    <name type="scientific">Coffea arabica</name>
    <name type="common">Arabian coffee</name>
    <dbReference type="NCBI Taxonomy" id="13443"/>
    <lineage>
        <taxon>Eukaryota</taxon>
        <taxon>Viridiplantae</taxon>
        <taxon>Streptophyta</taxon>
        <taxon>Embryophyta</taxon>
        <taxon>Tracheophyta</taxon>
        <taxon>Spermatophyta</taxon>
        <taxon>Magnoliopsida</taxon>
        <taxon>eudicotyledons</taxon>
        <taxon>Gunneridae</taxon>
        <taxon>Pentapetalae</taxon>
        <taxon>asterids</taxon>
        <taxon>lamiids</taxon>
        <taxon>Gentianales</taxon>
        <taxon>Rubiaceae</taxon>
        <taxon>Ixoroideae</taxon>
        <taxon>Gardenieae complex</taxon>
        <taxon>Bertiereae - Coffeeae clade</taxon>
        <taxon>Coffeeae</taxon>
        <taxon>Coffea</taxon>
    </lineage>
</organism>
<protein>
    <submittedName>
        <fullName evidence="2">Uncharacterized protein</fullName>
    </submittedName>
</protein>
<dbReference type="Proteomes" id="UP001652660">
    <property type="component" value="Chromosome 11c"/>
</dbReference>
<keyword evidence="1" id="KW-1185">Reference proteome</keyword>
<gene>
    <name evidence="2" type="primary">LOC113716649</name>
</gene>
<dbReference type="RefSeq" id="XP_027096843.1">
    <property type="nucleotide sequence ID" value="XM_027241042.2"/>
</dbReference>
<reference evidence="1" key="1">
    <citation type="journal article" date="2025" name="Foods">
        <title>Unveiling the Microbial Signatures of Arabica Coffee Cherries: Insights into Ripeness Specific Diversity, Functional Traits, and Implications for Quality and Safety.</title>
        <authorList>
            <consortium name="RefSeq"/>
            <person name="Tenea G.N."/>
            <person name="Cifuentes V."/>
            <person name="Reyes P."/>
            <person name="Cevallos-Vallejos M."/>
        </authorList>
    </citation>
    <scope>NUCLEOTIDE SEQUENCE [LARGE SCALE GENOMIC DNA]</scope>
</reference>
<dbReference type="GeneID" id="113716649"/>
<dbReference type="AlphaFoldDB" id="A0A6P6V194"/>
<reference evidence="2" key="2">
    <citation type="submission" date="2025-08" db="UniProtKB">
        <authorList>
            <consortium name="RefSeq"/>
        </authorList>
    </citation>
    <scope>IDENTIFICATION</scope>
    <source>
        <tissue evidence="2">Leaves</tissue>
    </source>
</reference>
<proteinExistence type="predicted"/>
<evidence type="ECO:0000313" key="1">
    <source>
        <dbReference type="Proteomes" id="UP001652660"/>
    </source>
</evidence>
<evidence type="ECO:0000313" key="2">
    <source>
        <dbReference type="RefSeq" id="XP_027096843.1"/>
    </source>
</evidence>